<proteinExistence type="predicted"/>
<dbReference type="InterPro" id="IPR010870">
    <property type="entry name" value="Porin_O/P"/>
</dbReference>
<evidence type="ECO:0000313" key="3">
    <source>
        <dbReference type="EMBL" id="TFW71007.1"/>
    </source>
</evidence>
<feature type="coiled-coil region" evidence="1">
    <location>
        <begin position="25"/>
        <end position="52"/>
    </location>
</feature>
<keyword evidence="4" id="KW-1185">Reference proteome</keyword>
<gene>
    <name evidence="3" type="ORF">C3Y98_08720</name>
</gene>
<feature type="chain" id="PRO_5021225782" evidence="2">
    <location>
        <begin position="27"/>
        <end position="520"/>
    </location>
</feature>
<dbReference type="OrthoDB" id="9807854at2"/>
<protein>
    <submittedName>
        <fullName evidence="3">Porin</fullName>
    </submittedName>
</protein>
<keyword evidence="2" id="KW-0732">Signal</keyword>
<dbReference type="RefSeq" id="WP_135278197.1">
    <property type="nucleotide sequence ID" value="NZ_PQVH01000010.1"/>
</dbReference>
<name>A0A4Y9VQ84_9PROT</name>
<dbReference type="Proteomes" id="UP000297706">
    <property type="component" value="Unassembled WGS sequence"/>
</dbReference>
<dbReference type="Gene3D" id="2.40.160.10">
    <property type="entry name" value="Porin"/>
    <property type="match status" value="1"/>
</dbReference>
<evidence type="ECO:0000313" key="4">
    <source>
        <dbReference type="Proteomes" id="UP000297706"/>
    </source>
</evidence>
<keyword evidence="1" id="KW-0175">Coiled coil</keyword>
<sequence>MQFQYSKFAVALLSAGILSSPAIANANDSNELEELRALVQELSQKVKIIERKDEINEEAAVAAKKESPVVKASANGFGLESADGKNSIKFSGLLQADYRSYQDGANDVRNRTNTRAGSLDANGFHDANDTALLRRIRPTIQGTLFGKYDFRFTPEFAGGSASAVDAYIDARLDPAFKIRAGKYKPFVGLERLQGGSDIKFVERSYVTNAILPNRDVGVSVYGDVFGDKLSYAVGVNNGVVDGGNATTGNEFDGSKEVTARLFATPFKDDANALSGLGFGIAGTYTNIDGERNLDFTNTSAADATRNGLPSYLTDGQQTFFRYGSASVADGKRSRITPQASYYYGPLGLITEYARVNQDVSLLTNTTSNAPSVIAANSSKTLSHDAWQVAVSYLLTGEDASFRGVKPKNNFDIDKGGWGAWELVARYSEINLDSDTFKNKNTGSFSTGTYANLSESAKSAKSWTAGVNWYLNQNAKVQLNYSHTSFDGGAGIGITAVNAAGTNIRDRQSENALLARFQVAF</sequence>
<dbReference type="Pfam" id="PF07396">
    <property type="entry name" value="Porin_O_P"/>
    <property type="match status" value="1"/>
</dbReference>
<evidence type="ECO:0000256" key="1">
    <source>
        <dbReference type="SAM" id="Coils"/>
    </source>
</evidence>
<organism evidence="3 4">
    <name type="scientific">Methylotenera oryzisoli</name>
    <dbReference type="NCBI Taxonomy" id="2080758"/>
    <lineage>
        <taxon>Bacteria</taxon>
        <taxon>Pseudomonadati</taxon>
        <taxon>Pseudomonadota</taxon>
        <taxon>Betaproteobacteria</taxon>
        <taxon>Nitrosomonadales</taxon>
        <taxon>Methylophilaceae</taxon>
        <taxon>Methylotenera</taxon>
    </lineage>
</organism>
<feature type="signal peptide" evidence="2">
    <location>
        <begin position="1"/>
        <end position="26"/>
    </location>
</feature>
<dbReference type="InterPro" id="IPR023614">
    <property type="entry name" value="Porin_dom_sf"/>
</dbReference>
<reference evidence="3 4" key="1">
    <citation type="submission" date="2018-02" db="EMBL/GenBank/DDBJ databases">
        <title>A novel lanthanide dependent methylotroph, Methylotenera sp. La3113.</title>
        <authorList>
            <person name="Lv H."/>
            <person name="Tani A."/>
        </authorList>
    </citation>
    <scope>NUCLEOTIDE SEQUENCE [LARGE SCALE GENOMIC DNA]</scope>
    <source>
        <strain evidence="3 4">La3113</strain>
    </source>
</reference>
<evidence type="ECO:0000256" key="2">
    <source>
        <dbReference type="SAM" id="SignalP"/>
    </source>
</evidence>
<comment type="caution">
    <text evidence="3">The sequence shown here is derived from an EMBL/GenBank/DDBJ whole genome shotgun (WGS) entry which is preliminary data.</text>
</comment>
<accession>A0A4Y9VQ84</accession>
<dbReference type="AlphaFoldDB" id="A0A4Y9VQ84"/>
<dbReference type="SUPFAM" id="SSF56935">
    <property type="entry name" value="Porins"/>
    <property type="match status" value="1"/>
</dbReference>
<dbReference type="EMBL" id="PQVH01000010">
    <property type="protein sequence ID" value="TFW71007.1"/>
    <property type="molecule type" value="Genomic_DNA"/>
</dbReference>